<dbReference type="InterPro" id="IPR045864">
    <property type="entry name" value="aa-tRNA-synth_II/BPL/LPL"/>
</dbReference>
<evidence type="ECO:0000313" key="13">
    <source>
        <dbReference type="Proteomes" id="UP000034228"/>
    </source>
</evidence>
<evidence type="ECO:0000256" key="5">
    <source>
        <dbReference type="ARBA" id="ARBA00024732"/>
    </source>
</evidence>
<proteinExistence type="inferred from homology"/>
<evidence type="ECO:0000256" key="7">
    <source>
        <dbReference type="PIRNR" id="PIRNR016262"/>
    </source>
</evidence>
<dbReference type="EC" id="2.3.1.181" evidence="6 7"/>
<dbReference type="PATRIC" id="fig|336831.14.peg.2433"/>
<dbReference type="GO" id="GO:0009249">
    <property type="term" value="P:protein lipoylation"/>
    <property type="evidence" value="ECO:0007669"/>
    <property type="project" value="InterPro"/>
</dbReference>
<evidence type="ECO:0000259" key="11">
    <source>
        <dbReference type="PROSITE" id="PS51733"/>
    </source>
</evidence>
<evidence type="ECO:0000256" key="10">
    <source>
        <dbReference type="PIRSR" id="PIRSR016262-3"/>
    </source>
</evidence>
<dbReference type="UniPathway" id="UPA00538">
    <property type="reaction ID" value="UER00592"/>
</dbReference>
<evidence type="ECO:0000256" key="6">
    <source>
        <dbReference type="HAMAP-Rule" id="MF_00013"/>
    </source>
</evidence>
<comment type="pathway">
    <text evidence="1 6 7">Protein modification; protein lipoylation via endogenous pathway; protein N(6)-(lipoyl)lysine from octanoyl-[acyl-carrier-protein]: step 1/2.</text>
</comment>
<dbReference type="CDD" id="cd16444">
    <property type="entry name" value="LipB"/>
    <property type="match status" value="1"/>
</dbReference>
<protein>
    <recommendedName>
        <fullName evidence="6 7">Octanoyltransferase</fullName>
        <ecNumber evidence="6 7">2.3.1.181</ecNumber>
    </recommendedName>
    <alternativeName>
        <fullName evidence="6">Lipoate-protein ligase B</fullName>
    </alternativeName>
    <alternativeName>
        <fullName evidence="6">Lipoyl/octanoyl transferase</fullName>
    </alternativeName>
    <alternativeName>
        <fullName evidence="6">Octanoyl-[acyl-carrier-protein]-protein N-octanoyltransferase</fullName>
    </alternativeName>
</protein>
<dbReference type="AlphaFoldDB" id="A0A0M2VCE9"/>
<keyword evidence="4 6" id="KW-0012">Acyltransferase</keyword>
<feature type="active site" description="Acyl-thioester intermediate" evidence="6 8">
    <location>
        <position position="170"/>
    </location>
</feature>
<feature type="binding site" evidence="6 9">
    <location>
        <begin position="139"/>
        <end position="141"/>
    </location>
    <ligand>
        <name>substrate</name>
    </ligand>
</feature>
<dbReference type="PROSITE" id="PS01313">
    <property type="entry name" value="LIPB"/>
    <property type="match status" value="1"/>
</dbReference>
<evidence type="ECO:0000256" key="8">
    <source>
        <dbReference type="PIRSR" id="PIRSR016262-1"/>
    </source>
</evidence>
<keyword evidence="13" id="KW-1185">Reference proteome</keyword>
<comment type="subcellular location">
    <subcellularLocation>
        <location evidence="6">Cytoplasm</location>
    </subcellularLocation>
</comment>
<dbReference type="InterPro" id="IPR020605">
    <property type="entry name" value="Octanoyltransferase_CS"/>
</dbReference>
<dbReference type="GO" id="GO:0005737">
    <property type="term" value="C:cytoplasm"/>
    <property type="evidence" value="ECO:0007669"/>
    <property type="project" value="UniProtKB-SubCell"/>
</dbReference>
<organism evidence="12 13">
    <name type="scientific">Arsukibacterium ikkense</name>
    <dbReference type="NCBI Taxonomy" id="336831"/>
    <lineage>
        <taxon>Bacteria</taxon>
        <taxon>Pseudomonadati</taxon>
        <taxon>Pseudomonadota</taxon>
        <taxon>Gammaproteobacteria</taxon>
        <taxon>Chromatiales</taxon>
        <taxon>Chromatiaceae</taxon>
        <taxon>Arsukibacterium</taxon>
    </lineage>
</organism>
<evidence type="ECO:0000256" key="3">
    <source>
        <dbReference type="ARBA" id="ARBA00022679"/>
    </source>
</evidence>
<feature type="binding site" evidence="6 9">
    <location>
        <begin position="72"/>
        <end position="79"/>
    </location>
    <ligand>
        <name>substrate</name>
    </ligand>
</feature>
<dbReference type="FunFam" id="3.30.930.10:FF:000020">
    <property type="entry name" value="Octanoyltransferase"/>
    <property type="match status" value="1"/>
</dbReference>
<comment type="caution">
    <text evidence="12">The sequence shown here is derived from an EMBL/GenBank/DDBJ whole genome shotgun (WGS) entry which is preliminary data.</text>
</comment>
<evidence type="ECO:0000256" key="1">
    <source>
        <dbReference type="ARBA" id="ARBA00004821"/>
    </source>
</evidence>
<dbReference type="PIRSF" id="PIRSF016262">
    <property type="entry name" value="LPLase"/>
    <property type="match status" value="1"/>
</dbReference>
<evidence type="ECO:0000256" key="4">
    <source>
        <dbReference type="ARBA" id="ARBA00023315"/>
    </source>
</evidence>
<dbReference type="PROSITE" id="PS51733">
    <property type="entry name" value="BPL_LPL_CATALYTIC"/>
    <property type="match status" value="1"/>
</dbReference>
<evidence type="ECO:0000256" key="9">
    <source>
        <dbReference type="PIRSR" id="PIRSR016262-2"/>
    </source>
</evidence>
<dbReference type="InterPro" id="IPR000544">
    <property type="entry name" value="Octanoyltransferase"/>
</dbReference>
<name>A0A0M2VCE9_9GAMM</name>
<keyword evidence="2 6" id="KW-0963">Cytoplasm</keyword>
<dbReference type="Proteomes" id="UP000034228">
    <property type="component" value="Unassembled WGS sequence"/>
</dbReference>
<dbReference type="STRING" id="336831.WG68_01110"/>
<dbReference type="NCBIfam" id="TIGR00214">
    <property type="entry name" value="lipB"/>
    <property type="match status" value="1"/>
</dbReference>
<dbReference type="Pfam" id="PF21948">
    <property type="entry name" value="LplA-B_cat"/>
    <property type="match status" value="1"/>
</dbReference>
<comment type="catalytic activity">
    <reaction evidence="6 7">
        <text>octanoyl-[ACP] + L-lysyl-[protein] = N(6)-octanoyl-L-lysyl-[protein] + holo-[ACP] + H(+)</text>
        <dbReference type="Rhea" id="RHEA:17665"/>
        <dbReference type="Rhea" id="RHEA-COMP:9636"/>
        <dbReference type="Rhea" id="RHEA-COMP:9685"/>
        <dbReference type="Rhea" id="RHEA-COMP:9752"/>
        <dbReference type="Rhea" id="RHEA-COMP:9928"/>
        <dbReference type="ChEBI" id="CHEBI:15378"/>
        <dbReference type="ChEBI" id="CHEBI:29969"/>
        <dbReference type="ChEBI" id="CHEBI:64479"/>
        <dbReference type="ChEBI" id="CHEBI:78463"/>
        <dbReference type="ChEBI" id="CHEBI:78809"/>
        <dbReference type="EC" id="2.3.1.181"/>
    </reaction>
</comment>
<dbReference type="PANTHER" id="PTHR10993">
    <property type="entry name" value="OCTANOYLTRANSFERASE"/>
    <property type="match status" value="1"/>
</dbReference>
<gene>
    <name evidence="6" type="primary">lipB</name>
    <name evidence="12" type="ORF">WG68_01110</name>
</gene>
<comment type="similarity">
    <text evidence="6 7">Belongs to the LipB family.</text>
</comment>
<keyword evidence="3 6" id="KW-0808">Transferase</keyword>
<comment type="function">
    <text evidence="5 6 7">Catalyzes the transfer of endogenously produced octanoic acid from octanoyl-acyl-carrier-protein onto the lipoyl domains of lipoate-dependent enzymes. Lipoyl-ACP can also act as a substrate although octanoyl-ACP is likely to be the physiological substrate.</text>
</comment>
<feature type="binding site" evidence="6 9">
    <location>
        <begin position="152"/>
        <end position="154"/>
    </location>
    <ligand>
        <name>substrate</name>
    </ligand>
</feature>
<accession>A0A0M2VCE9</accession>
<evidence type="ECO:0000313" key="12">
    <source>
        <dbReference type="EMBL" id="KKO47275.1"/>
    </source>
</evidence>
<dbReference type="PANTHER" id="PTHR10993:SF7">
    <property type="entry name" value="LIPOYLTRANSFERASE 2, MITOCHONDRIAL-RELATED"/>
    <property type="match status" value="1"/>
</dbReference>
<sequence>MSLSQQLVIRDLGSQDYTQVWHAMQRFTDKRDEQTPDELWLLEHPAVFTQGQAGKAEHLLLPGDIPVVKVDRGGQVTYHGPGQLVVYVLLDIKRRKLGVRELVTLLEQVLIELLAQHGISGNARPDAPGVYIDGKKVASLGLRVRKGCTFHGLALNVDMDLSPFSRINPCGYAGMQMVQSKDFGGPQSISQAKAEISNIFQRLLAVSELSVKTGLEWQYD</sequence>
<reference evidence="12 13" key="1">
    <citation type="submission" date="2015-03" db="EMBL/GenBank/DDBJ databases">
        <title>Draft genome sequences of two protease-producing strains of Arsukibacterium isolated from two cold and alkaline environments.</title>
        <authorList>
            <person name="Lylloff J.E."/>
            <person name="Skov L.B."/>
            <person name="Jepsen M."/>
            <person name="Hallin P.F."/>
            <person name="Sorensen S.J."/>
            <person name="Stougaard P."/>
            <person name="Glaring M.A."/>
        </authorList>
    </citation>
    <scope>NUCLEOTIDE SEQUENCE [LARGE SCALE GENOMIC DNA]</scope>
    <source>
        <strain evidence="12 13">GCM72</strain>
    </source>
</reference>
<evidence type="ECO:0000256" key="2">
    <source>
        <dbReference type="ARBA" id="ARBA00022490"/>
    </source>
</evidence>
<dbReference type="SUPFAM" id="SSF55681">
    <property type="entry name" value="Class II aaRS and biotin synthetases"/>
    <property type="match status" value="1"/>
</dbReference>
<dbReference type="InterPro" id="IPR004143">
    <property type="entry name" value="BPL_LPL_catalytic"/>
</dbReference>
<dbReference type="EMBL" id="LAHO01000001">
    <property type="protein sequence ID" value="KKO47275.1"/>
    <property type="molecule type" value="Genomic_DNA"/>
</dbReference>
<dbReference type="HAMAP" id="MF_00013">
    <property type="entry name" value="LipB"/>
    <property type="match status" value="1"/>
</dbReference>
<feature type="domain" description="BPL/LPL catalytic" evidence="11">
    <location>
        <begin position="33"/>
        <end position="208"/>
    </location>
</feature>
<dbReference type="GO" id="GO:0033819">
    <property type="term" value="F:lipoyl(octanoyl) transferase activity"/>
    <property type="evidence" value="ECO:0007669"/>
    <property type="project" value="UniProtKB-EC"/>
</dbReference>
<dbReference type="OrthoDB" id="9787061at2"/>
<feature type="site" description="Lowers pKa of active site Cys" evidence="6 10">
    <location>
        <position position="136"/>
    </location>
</feature>
<dbReference type="NCBIfam" id="NF010922">
    <property type="entry name" value="PRK14342.1"/>
    <property type="match status" value="1"/>
</dbReference>
<dbReference type="Gene3D" id="3.30.930.10">
    <property type="entry name" value="Bira Bifunctional Protein, Domain 2"/>
    <property type="match status" value="1"/>
</dbReference>
<comment type="miscellaneous">
    <text evidence="6">In the reaction, the free carboxyl group of octanoic acid is attached via an amide linkage to the epsilon-amino group of a specific lysine residue of lipoyl domains of lipoate-dependent enzymes.</text>
</comment>